<reference evidence="1" key="2">
    <citation type="journal article" date="2007" name="BMC Biol.">
        <title>A clade uniting the green algae Mesostigma viride and Chlorokybus atmophyticus represents the deepest branch of the Streptophyta in chloroplast genome-based phylogenies.</title>
        <authorList>
            <person name="Lemieux C."/>
            <person name="Otis C."/>
            <person name="Turmel M."/>
        </authorList>
    </citation>
    <scope>NUCLEOTIDE SEQUENCE [LARGE SCALE GENOMIC DNA]</scope>
    <source>
        <strain evidence="1">SAG 48.80</strain>
    </source>
</reference>
<evidence type="ECO:0000313" key="1">
    <source>
        <dbReference type="EMBL" id="ABM87987.1"/>
    </source>
</evidence>
<protein>
    <submittedName>
        <fullName evidence="1">Uncharacterized protein</fullName>
    </submittedName>
</protein>
<organism evidence="1">
    <name type="scientific">Chlorokybus atmophyticus</name>
    <name type="common">Soil alga</name>
    <dbReference type="NCBI Taxonomy" id="3144"/>
    <lineage>
        <taxon>Eukaryota</taxon>
        <taxon>Viridiplantae</taxon>
        <taxon>Streptophyta</taxon>
        <taxon>Chlorokybophyceae</taxon>
        <taxon>Chlorokybales</taxon>
        <taxon>Chlorokybaceae</taxon>
        <taxon>Chlorokybus</taxon>
    </lineage>
</organism>
<keyword evidence="1" id="KW-0150">Chloroplast</keyword>
<name>A2CI74_CHLAT</name>
<proteinExistence type="predicted"/>
<dbReference type="RefSeq" id="YP_001019176.1">
    <property type="nucleotide sequence ID" value="NC_008822.1"/>
</dbReference>
<geneLocation type="chloroplast" evidence="1"/>
<reference evidence="1" key="1">
    <citation type="journal article" date="2006" name="Mol. Biol. Evol.">
        <title>The chloroplast genome sequence of Chara vulgaris sheds new light into the closest green algal relatives of land plants.</title>
        <authorList>
            <person name="Turmel M."/>
            <person name="Otis C."/>
            <person name="Lemieux C."/>
        </authorList>
    </citation>
    <scope>NUCLEOTIDE SEQUENCE</scope>
    <source>
        <strain evidence="1">SAG 48.80</strain>
    </source>
</reference>
<gene>
    <name evidence="1" type="primary">orf83</name>
</gene>
<dbReference type="GeneID" id="4783270"/>
<accession>A2CI74</accession>
<keyword evidence="1" id="KW-0934">Plastid</keyword>
<dbReference type="AlphaFoldDB" id="A2CI74"/>
<sequence>MCLSFIRRLTLIFRDISRPTLFNVCPIKSIENTNVINLSYSINLKSAKGIKQIYLPFVLATDLSCKRGPQQLRLVGFLKLGSL</sequence>
<dbReference type="EMBL" id="DQ422812">
    <property type="protein sequence ID" value="ABM87987.1"/>
    <property type="molecule type" value="Genomic_DNA"/>
</dbReference>